<dbReference type="Proteomes" id="UP000830729">
    <property type="component" value="Chromosome"/>
</dbReference>
<dbReference type="EMBL" id="CP096659">
    <property type="protein sequence ID" value="UPV74235.1"/>
    <property type="molecule type" value="Genomic_DNA"/>
</dbReference>
<evidence type="ECO:0000256" key="1">
    <source>
        <dbReference type="SAM" id="Phobius"/>
    </source>
</evidence>
<feature type="transmembrane region" description="Helical" evidence="1">
    <location>
        <begin position="37"/>
        <end position="58"/>
    </location>
</feature>
<name>A0A8U0HT52_9EURY</name>
<dbReference type="RefSeq" id="WP_248650281.1">
    <property type="nucleotide sequence ID" value="NZ_CP096659.1"/>
</dbReference>
<accession>A0A8U0HT52</accession>
<dbReference type="KEGG" id="halx:M0R89_17065"/>
<evidence type="ECO:0000313" key="3">
    <source>
        <dbReference type="Proteomes" id="UP000830729"/>
    </source>
</evidence>
<keyword evidence="1" id="KW-0472">Membrane</keyword>
<dbReference type="GeneID" id="72186946"/>
<protein>
    <submittedName>
        <fullName evidence="2">Uncharacterized protein</fullName>
    </submittedName>
</protein>
<organism evidence="2 3">
    <name type="scientific">Halorussus limi</name>
    <dbReference type="NCBI Taxonomy" id="2938695"/>
    <lineage>
        <taxon>Archaea</taxon>
        <taxon>Methanobacteriati</taxon>
        <taxon>Methanobacteriota</taxon>
        <taxon>Stenosarchaea group</taxon>
        <taxon>Halobacteria</taxon>
        <taxon>Halobacteriales</taxon>
        <taxon>Haladaptataceae</taxon>
        <taxon>Halorussus</taxon>
    </lineage>
</organism>
<keyword evidence="1" id="KW-1133">Transmembrane helix</keyword>
<evidence type="ECO:0000313" key="2">
    <source>
        <dbReference type="EMBL" id="UPV74235.1"/>
    </source>
</evidence>
<gene>
    <name evidence="2" type="ORF">M0R89_17065</name>
</gene>
<reference evidence="2 3" key="1">
    <citation type="submission" date="2022-04" db="EMBL/GenBank/DDBJ databases">
        <title>Diverse halophilic archaea isolated from saline environments.</title>
        <authorList>
            <person name="Cui H.-L."/>
        </authorList>
    </citation>
    <scope>NUCLEOTIDE SEQUENCE [LARGE SCALE GENOMIC DNA]</scope>
    <source>
        <strain evidence="2 3">XZYJT49</strain>
    </source>
</reference>
<keyword evidence="3" id="KW-1185">Reference proteome</keyword>
<proteinExistence type="predicted"/>
<sequence length="76" mass="7863">MDDALRKRLDAIVGLLAVVVLLLAGVVVGLGGGRFPVGTLLFGFIFALVGVTVWTDFVDRIAPSDSVSGDSVSDES</sequence>
<keyword evidence="1" id="KW-0812">Transmembrane</keyword>
<dbReference type="AlphaFoldDB" id="A0A8U0HT52"/>
<feature type="transmembrane region" description="Helical" evidence="1">
    <location>
        <begin position="12"/>
        <end position="31"/>
    </location>
</feature>